<sequence length="63" mass="6547">MSGRESISIMDITNADVLGRPFPVTNSRLDSLAIGVCAGKLLDEKPTETSAVGVEVAISATLK</sequence>
<proteinExistence type="predicted"/>
<dbReference type="AlphaFoldDB" id="A0A2S8GRF5"/>
<evidence type="ECO:0000313" key="2">
    <source>
        <dbReference type="Proteomes" id="UP000237819"/>
    </source>
</evidence>
<protein>
    <submittedName>
        <fullName evidence="1">Uncharacterized protein</fullName>
    </submittedName>
</protein>
<gene>
    <name evidence="1" type="ORF">C5Y93_05655</name>
</gene>
<name>A0A2S8GRF5_9BACT</name>
<evidence type="ECO:0000313" key="1">
    <source>
        <dbReference type="EMBL" id="PQO46982.1"/>
    </source>
</evidence>
<dbReference type="EMBL" id="PUHZ01000006">
    <property type="protein sequence ID" value="PQO46982.1"/>
    <property type="molecule type" value="Genomic_DNA"/>
</dbReference>
<dbReference type="Proteomes" id="UP000237819">
    <property type="component" value="Unassembled WGS sequence"/>
</dbReference>
<organism evidence="1 2">
    <name type="scientific">Blastopirellula marina</name>
    <dbReference type="NCBI Taxonomy" id="124"/>
    <lineage>
        <taxon>Bacteria</taxon>
        <taxon>Pseudomonadati</taxon>
        <taxon>Planctomycetota</taxon>
        <taxon>Planctomycetia</taxon>
        <taxon>Pirellulales</taxon>
        <taxon>Pirellulaceae</taxon>
        <taxon>Blastopirellula</taxon>
    </lineage>
</organism>
<reference evidence="1 2" key="1">
    <citation type="submission" date="2018-02" db="EMBL/GenBank/DDBJ databases">
        <title>Comparative genomes isolates from brazilian mangrove.</title>
        <authorList>
            <person name="Araujo J.E."/>
            <person name="Taketani R.G."/>
            <person name="Silva M.C.P."/>
            <person name="Loureco M.V."/>
            <person name="Andreote F.D."/>
        </authorList>
    </citation>
    <scope>NUCLEOTIDE SEQUENCE [LARGE SCALE GENOMIC DNA]</scope>
    <source>
        <strain evidence="1 2">Nap-Phe MGV</strain>
    </source>
</reference>
<accession>A0A2S8GRF5</accession>
<comment type="caution">
    <text evidence="1">The sequence shown here is derived from an EMBL/GenBank/DDBJ whole genome shotgun (WGS) entry which is preliminary data.</text>
</comment>